<dbReference type="CDD" id="cd08948">
    <property type="entry name" value="5beta-POR_like_SDR_a"/>
    <property type="match status" value="1"/>
</dbReference>
<sequence>MKHALVVGATGVIGGAIARHLAGLKDARVCCVSRGGAAPEGATGLSIDLLDERAVAAACRTMPLVTHLYFAGYQARPSRLEEVAPNLAMLRHAIDLAQAGGALQRTVLVTGGKYYGLQWGAIRTPARESDPRHLGPNFYYAQHDHLVERAALGGWSWSHLIPPYVTGYSDRAPMNLVMAIAVLAVLSREAGLSLRFPGPAASWNALHHLADARLIAEAAAWAGSSEAAANQIFNIANGDPGRWRHSWGRIAAHFGLAEGEPLAIPLTQVAAEQAGVWERLARKAQLRQHDIHQLVDWQWADYMFKTAFSNDVLFALGKIRRAGFAACIDNEAALCGRFDELREQRFIP</sequence>
<dbReference type="PANTHER" id="PTHR32487:SF0">
    <property type="entry name" value="3-OXO-DELTA(4,5)-STEROID 5-BETA-REDUCTASE"/>
    <property type="match status" value="1"/>
</dbReference>
<dbReference type="Pfam" id="PF22917">
    <property type="entry name" value="PRISE"/>
    <property type="match status" value="1"/>
</dbReference>
<evidence type="ECO:0000259" key="1">
    <source>
        <dbReference type="Pfam" id="PF22917"/>
    </source>
</evidence>
<feature type="domain" description="PRISE-like Rossmann-fold" evidence="1">
    <location>
        <begin position="61"/>
        <end position="348"/>
    </location>
</feature>
<protein>
    <submittedName>
        <fullName evidence="2">SDR family oxidoreductase</fullName>
    </submittedName>
</protein>
<dbReference type="Proteomes" id="UP001212602">
    <property type="component" value="Unassembled WGS sequence"/>
</dbReference>
<dbReference type="InterPro" id="IPR055222">
    <property type="entry name" value="PRISE-like_Rossmann-fold"/>
</dbReference>
<proteinExistence type="predicted"/>
<dbReference type="InterPro" id="IPR036291">
    <property type="entry name" value="NAD(P)-bd_dom_sf"/>
</dbReference>
<accession>A0AAE3T208</accession>
<dbReference type="RefSeq" id="WP_271430393.1">
    <property type="nucleotide sequence ID" value="NZ_JAQIPB010000014.1"/>
</dbReference>
<reference evidence="2" key="1">
    <citation type="submission" date="2023-01" db="EMBL/GenBank/DDBJ databases">
        <title>Xenophilus mangrovi sp. nov., isolated from soil of Mangrove nature reserve.</title>
        <authorList>
            <person name="Xu S."/>
            <person name="Liu Z."/>
            <person name="Xu Y."/>
        </authorList>
    </citation>
    <scope>NUCLEOTIDE SEQUENCE</scope>
    <source>
        <strain evidence="2">YW8</strain>
    </source>
</reference>
<evidence type="ECO:0000313" key="2">
    <source>
        <dbReference type="EMBL" id="MDA7419195.1"/>
    </source>
</evidence>
<evidence type="ECO:0000313" key="3">
    <source>
        <dbReference type="Proteomes" id="UP001212602"/>
    </source>
</evidence>
<keyword evidence="3" id="KW-1185">Reference proteome</keyword>
<dbReference type="AlphaFoldDB" id="A0AAE3T208"/>
<name>A0AAE3T208_9BURK</name>
<gene>
    <name evidence="2" type="ORF">PGB34_22710</name>
</gene>
<organism evidence="2 3">
    <name type="scientific">Xenophilus arseniciresistens</name>
    <dbReference type="NCBI Taxonomy" id="1283306"/>
    <lineage>
        <taxon>Bacteria</taxon>
        <taxon>Pseudomonadati</taxon>
        <taxon>Pseudomonadota</taxon>
        <taxon>Betaproteobacteria</taxon>
        <taxon>Burkholderiales</taxon>
        <taxon>Comamonadaceae</taxon>
        <taxon>Xenophilus</taxon>
    </lineage>
</organism>
<dbReference type="EMBL" id="JAQIPB010000014">
    <property type="protein sequence ID" value="MDA7419195.1"/>
    <property type="molecule type" value="Genomic_DNA"/>
</dbReference>
<dbReference type="PANTHER" id="PTHR32487">
    <property type="entry name" value="3-OXO-DELTA(4,5)-STEROID 5-BETA-REDUCTASE"/>
    <property type="match status" value="1"/>
</dbReference>
<dbReference type="SUPFAM" id="SSF51735">
    <property type="entry name" value="NAD(P)-binding Rossmann-fold domains"/>
    <property type="match status" value="1"/>
</dbReference>
<comment type="caution">
    <text evidence="2">The sequence shown here is derived from an EMBL/GenBank/DDBJ whole genome shotgun (WGS) entry which is preliminary data.</text>
</comment>
<dbReference type="Gene3D" id="3.40.50.720">
    <property type="entry name" value="NAD(P)-binding Rossmann-like Domain"/>
    <property type="match status" value="1"/>
</dbReference>